<accession>A0A0H5QVV0</accession>
<proteinExistence type="predicted"/>
<protein>
    <submittedName>
        <fullName evidence="1">Uncharacterized protein</fullName>
    </submittedName>
</protein>
<evidence type="ECO:0000313" key="1">
    <source>
        <dbReference type="EMBL" id="CRZ05862.1"/>
    </source>
</evidence>
<sequence length="104" mass="12020">MVLPTKWTLEDCHSHLGLNRTIIQVTRHKRSRNTVGRHNQQKRWQQKRAFHALSVEHQTQKQIVSTSGNDSIWKQSSMCKQEPKPTQMMPQATANITITSTMGQ</sequence>
<organism evidence="1">
    <name type="scientific">Spongospora subterranea</name>
    <dbReference type="NCBI Taxonomy" id="70186"/>
    <lineage>
        <taxon>Eukaryota</taxon>
        <taxon>Sar</taxon>
        <taxon>Rhizaria</taxon>
        <taxon>Endomyxa</taxon>
        <taxon>Phytomyxea</taxon>
        <taxon>Plasmodiophorida</taxon>
        <taxon>Plasmodiophoridae</taxon>
        <taxon>Spongospora</taxon>
    </lineage>
</organism>
<dbReference type="EMBL" id="HACM01005420">
    <property type="protein sequence ID" value="CRZ05862.1"/>
    <property type="molecule type" value="Transcribed_RNA"/>
</dbReference>
<name>A0A0H5QVV0_9EUKA</name>
<dbReference type="AlphaFoldDB" id="A0A0H5QVV0"/>
<reference evidence="1" key="1">
    <citation type="submission" date="2015-04" db="EMBL/GenBank/DDBJ databases">
        <title>The genome sequence of the plant pathogenic Rhizarian Plasmodiophora brassicae reveals insights in its biotrophic life cycle and the origin of chitin synthesis.</title>
        <authorList>
            <person name="Schwelm A."/>
            <person name="Fogelqvist J."/>
            <person name="Knaust A."/>
            <person name="Julke S."/>
            <person name="Lilja T."/>
            <person name="Dhandapani V."/>
            <person name="Bonilla-Rosso G."/>
            <person name="Karlsson M."/>
            <person name="Shevchenko A."/>
            <person name="Choi S.R."/>
            <person name="Kim H.G."/>
            <person name="Park J.Y."/>
            <person name="Lim Y.P."/>
            <person name="Ludwig-Muller J."/>
            <person name="Dixelius C."/>
        </authorList>
    </citation>
    <scope>NUCLEOTIDE SEQUENCE</scope>
    <source>
        <tissue evidence="1">Potato root galls</tissue>
    </source>
</reference>